<dbReference type="GO" id="GO:0043565">
    <property type="term" value="F:sequence-specific DNA binding"/>
    <property type="evidence" value="ECO:0007669"/>
    <property type="project" value="InterPro"/>
</dbReference>
<comment type="caution">
    <text evidence="1">The sequence shown here is derived from an EMBL/GenBank/DDBJ whole genome shotgun (WGS) entry which is preliminary data.</text>
</comment>
<dbReference type="AlphaFoldDB" id="A0A5A7SLL6"/>
<dbReference type="SUPFAM" id="SSF74784">
    <property type="entry name" value="Translin"/>
    <property type="match status" value="1"/>
</dbReference>
<dbReference type="Gene3D" id="1.20.58.190">
    <property type="entry name" value="Translin, domain 1"/>
    <property type="match status" value="1"/>
</dbReference>
<dbReference type="STRING" id="1194695.A0A5A7SLL6"/>
<dbReference type="EMBL" id="SSTE01023405">
    <property type="protein sequence ID" value="KAA0025141.1"/>
    <property type="molecule type" value="Genomic_DNA"/>
</dbReference>
<gene>
    <name evidence="1" type="ORF">E6C27_scaffold124G00420</name>
</gene>
<evidence type="ECO:0000313" key="1">
    <source>
        <dbReference type="EMBL" id="KAA0025141.1"/>
    </source>
</evidence>
<reference evidence="1 2" key="1">
    <citation type="submission" date="2019-08" db="EMBL/GenBank/DDBJ databases">
        <title>Draft genome sequences of two oriental melons (Cucumis melo L. var makuwa).</title>
        <authorList>
            <person name="Kwon S.-Y."/>
        </authorList>
    </citation>
    <scope>NUCLEOTIDE SEQUENCE [LARGE SCALE GENOMIC DNA]</scope>
    <source>
        <strain evidence="2">cv. SW 3</strain>
        <tissue evidence="1">Leaf</tissue>
    </source>
</reference>
<dbReference type="InterPro" id="IPR016068">
    <property type="entry name" value="Translin_N"/>
</dbReference>
<dbReference type="Proteomes" id="UP000321393">
    <property type="component" value="Unassembled WGS sequence"/>
</dbReference>
<evidence type="ECO:0000313" key="2">
    <source>
        <dbReference type="Proteomes" id="UP000321393"/>
    </source>
</evidence>
<sequence>MAGTSANALPSSSLVEKQFEHFRAQLQDFGNLRDCILSVAMEIESSTRLMQTHLLLVHSSHLTLEFLLAT</sequence>
<proteinExistence type="predicted"/>
<organism evidence="1 2">
    <name type="scientific">Cucumis melo var. makuwa</name>
    <name type="common">Oriental melon</name>
    <dbReference type="NCBI Taxonomy" id="1194695"/>
    <lineage>
        <taxon>Eukaryota</taxon>
        <taxon>Viridiplantae</taxon>
        <taxon>Streptophyta</taxon>
        <taxon>Embryophyta</taxon>
        <taxon>Tracheophyta</taxon>
        <taxon>Spermatophyta</taxon>
        <taxon>Magnoliopsida</taxon>
        <taxon>eudicotyledons</taxon>
        <taxon>Gunneridae</taxon>
        <taxon>Pentapetalae</taxon>
        <taxon>rosids</taxon>
        <taxon>fabids</taxon>
        <taxon>Cucurbitales</taxon>
        <taxon>Cucurbitaceae</taxon>
        <taxon>Benincaseae</taxon>
        <taxon>Cucumis</taxon>
    </lineage>
</organism>
<protein>
    <submittedName>
        <fullName evidence="1">Translin</fullName>
    </submittedName>
</protein>
<dbReference type="InterPro" id="IPR036081">
    <property type="entry name" value="Translin_sf"/>
</dbReference>
<accession>A0A5A7SLL6</accession>
<dbReference type="OrthoDB" id="829at2759"/>
<name>A0A5A7SLL6_CUCMM</name>